<accession>A0A9D1UJW5</accession>
<dbReference type="Proteomes" id="UP000824190">
    <property type="component" value="Unassembled WGS sequence"/>
</dbReference>
<gene>
    <name evidence="2" type="ORF">H9870_00305</name>
</gene>
<organism evidence="2 3">
    <name type="scientific">Candidatus Corynebacterium avicola</name>
    <dbReference type="NCBI Taxonomy" id="2838527"/>
    <lineage>
        <taxon>Bacteria</taxon>
        <taxon>Bacillati</taxon>
        <taxon>Actinomycetota</taxon>
        <taxon>Actinomycetes</taxon>
        <taxon>Mycobacteriales</taxon>
        <taxon>Corynebacteriaceae</taxon>
        <taxon>Corynebacterium</taxon>
    </lineage>
</organism>
<keyword evidence="1" id="KW-0812">Transmembrane</keyword>
<evidence type="ECO:0000313" key="3">
    <source>
        <dbReference type="Proteomes" id="UP000824190"/>
    </source>
</evidence>
<comment type="caution">
    <text evidence="2">The sequence shown here is derived from an EMBL/GenBank/DDBJ whole genome shotgun (WGS) entry which is preliminary data.</text>
</comment>
<evidence type="ECO:0000256" key="1">
    <source>
        <dbReference type="SAM" id="Phobius"/>
    </source>
</evidence>
<evidence type="ECO:0000313" key="2">
    <source>
        <dbReference type="EMBL" id="HIW90103.1"/>
    </source>
</evidence>
<protein>
    <submittedName>
        <fullName evidence="2">Uncharacterized protein</fullName>
    </submittedName>
</protein>
<keyword evidence="1" id="KW-1133">Transmembrane helix</keyword>
<sequence length="64" mass="6680">MSRLIAGGLCGMAVILALLGSGLWIPHAVGGAVATAGALLSDRHRAWVLVSWIALVVVFVVAWW</sequence>
<proteinExistence type="predicted"/>
<feature type="transmembrane region" description="Helical" evidence="1">
    <location>
        <begin position="47"/>
        <end position="63"/>
    </location>
</feature>
<name>A0A9D1UJW5_9CORY</name>
<reference evidence="2" key="1">
    <citation type="journal article" date="2021" name="PeerJ">
        <title>Extensive microbial diversity within the chicken gut microbiome revealed by metagenomics and culture.</title>
        <authorList>
            <person name="Gilroy R."/>
            <person name="Ravi A."/>
            <person name="Getino M."/>
            <person name="Pursley I."/>
            <person name="Horton D.L."/>
            <person name="Alikhan N.F."/>
            <person name="Baker D."/>
            <person name="Gharbi K."/>
            <person name="Hall N."/>
            <person name="Watson M."/>
            <person name="Adriaenssens E.M."/>
            <person name="Foster-Nyarko E."/>
            <person name="Jarju S."/>
            <person name="Secka A."/>
            <person name="Antonio M."/>
            <person name="Oren A."/>
            <person name="Chaudhuri R.R."/>
            <person name="La Ragione R."/>
            <person name="Hildebrand F."/>
            <person name="Pallen M.J."/>
        </authorList>
    </citation>
    <scope>NUCLEOTIDE SEQUENCE</scope>
    <source>
        <strain evidence="2">CHK32-1732</strain>
    </source>
</reference>
<reference evidence="2" key="2">
    <citation type="submission" date="2021-04" db="EMBL/GenBank/DDBJ databases">
        <authorList>
            <person name="Gilroy R."/>
        </authorList>
    </citation>
    <scope>NUCLEOTIDE SEQUENCE</scope>
    <source>
        <strain evidence="2">CHK32-1732</strain>
    </source>
</reference>
<dbReference type="AlphaFoldDB" id="A0A9D1UJW5"/>
<keyword evidence="1" id="KW-0472">Membrane</keyword>
<dbReference type="EMBL" id="DXGC01000004">
    <property type="protein sequence ID" value="HIW90103.1"/>
    <property type="molecule type" value="Genomic_DNA"/>
</dbReference>